<comment type="caution">
    <text evidence="2">The sequence shown here is derived from an EMBL/GenBank/DDBJ whole genome shotgun (WGS) entry which is preliminary data.</text>
</comment>
<sequence>MVICGVVVIFMGRVGLLKEVMVSIIVSCVVAMVVLDDAVYSSVPFMVVVGSGVESITDPPTIVMGSVAVIMGGVVASRVVVTSSLASSLVSRLVVVGLLVGLEVYGSSAGRAMMKWATWSATPWLKKGAIAQRLKQSEVLFIGEVSASAFSHL</sequence>
<dbReference type="EMBL" id="RCML01000278">
    <property type="protein sequence ID" value="KAG2982492.1"/>
    <property type="molecule type" value="Genomic_DNA"/>
</dbReference>
<dbReference type="Proteomes" id="UP000697107">
    <property type="component" value="Unassembled WGS sequence"/>
</dbReference>
<protein>
    <submittedName>
        <fullName evidence="2">Uncharacterized protein</fullName>
    </submittedName>
</protein>
<feature type="transmembrane region" description="Helical" evidence="1">
    <location>
        <begin position="86"/>
        <end position="105"/>
    </location>
</feature>
<keyword evidence="1" id="KW-1133">Transmembrane helix</keyword>
<evidence type="ECO:0000313" key="3">
    <source>
        <dbReference type="Proteomes" id="UP000697107"/>
    </source>
</evidence>
<dbReference type="VEuPathDB" id="FungiDB:PC110_g10431"/>
<feature type="transmembrane region" description="Helical" evidence="1">
    <location>
        <begin position="61"/>
        <end position="80"/>
    </location>
</feature>
<feature type="transmembrane region" description="Helical" evidence="1">
    <location>
        <begin position="20"/>
        <end position="40"/>
    </location>
</feature>
<organism evidence="2 3">
    <name type="scientific">Phytophthora cactorum</name>
    <dbReference type="NCBI Taxonomy" id="29920"/>
    <lineage>
        <taxon>Eukaryota</taxon>
        <taxon>Sar</taxon>
        <taxon>Stramenopiles</taxon>
        <taxon>Oomycota</taxon>
        <taxon>Peronosporomycetes</taxon>
        <taxon>Peronosporales</taxon>
        <taxon>Peronosporaceae</taxon>
        <taxon>Phytophthora</taxon>
    </lineage>
</organism>
<keyword evidence="1" id="KW-0812">Transmembrane</keyword>
<dbReference type="AlphaFoldDB" id="A0A8T1FTX6"/>
<proteinExistence type="predicted"/>
<keyword evidence="1" id="KW-0472">Membrane</keyword>
<evidence type="ECO:0000313" key="2">
    <source>
        <dbReference type="EMBL" id="KAG2982492.1"/>
    </source>
</evidence>
<gene>
    <name evidence="2" type="ORF">PC118_g9938</name>
</gene>
<reference evidence="2" key="1">
    <citation type="submission" date="2018-10" db="EMBL/GenBank/DDBJ databases">
        <title>Effector identification in a new, highly contiguous assembly of the strawberry crown rot pathogen Phytophthora cactorum.</title>
        <authorList>
            <person name="Armitage A.D."/>
            <person name="Nellist C.F."/>
            <person name="Bates H."/>
            <person name="Vickerstaff R.J."/>
            <person name="Harrison R.J."/>
        </authorList>
    </citation>
    <scope>NUCLEOTIDE SEQUENCE</scope>
    <source>
        <strain evidence="2">P415</strain>
    </source>
</reference>
<accession>A0A8T1FTX6</accession>
<evidence type="ECO:0000256" key="1">
    <source>
        <dbReference type="SAM" id="Phobius"/>
    </source>
</evidence>
<name>A0A8T1FTX6_9STRA</name>